<dbReference type="InParanoid" id="A0A0H2RYX3"/>
<dbReference type="InterPro" id="IPR029063">
    <property type="entry name" value="SAM-dependent_MTases_sf"/>
</dbReference>
<dbReference type="InterPro" id="IPR016461">
    <property type="entry name" value="COMT-like"/>
</dbReference>
<dbReference type="GO" id="GO:0032259">
    <property type="term" value="P:methylation"/>
    <property type="evidence" value="ECO:0007669"/>
    <property type="project" value="UniProtKB-KW"/>
</dbReference>
<keyword evidence="2 6" id="KW-0808">Transferase</keyword>
<gene>
    <name evidence="6" type="ORF">SCHPADRAFT_541762</name>
</gene>
<sequence length="473" mass="51552">MKSSLKALAQLILHNVEILEADCEKRGIDVPSLEDVFTPGSDIINEDPAVLKASHELTSAAYELANIVRPTHHSLFLVASGALPAAALRCASELNIAEILKEAGPSGLHLTEIAKQANADPQKLAPVLRVLSSQWIFKEVKPDVFANNRLSSVLDKGKSVADLQHSPETKYAESQSAGAALLGHVMDEGAKSAAYLSETLLDPETAFSGGPTKCSLQRAFNTEKTIFDWFEDPDQKHRLYRFGVAMEGAAKFEPPELALNAFEWSSISDGALVVDVGGGVGACSVQVAKKNPTFKFVVQDRVPVIADGEKRLAANEVELWRSNRLTFQGHDFFAEQPIKNADVFFMKFILHDWPDEYALNILRKLREAATPTTKLFVLDKVMPYTCAPDAIDEFDSFVPGAWKTELTAPLTNVIGGSSISFISGLLMLLYLQGQERTLGHFVSLLKEAGWKVVKVQQFDALGQVPSGIHAVPA</sequence>
<dbReference type="EMBL" id="KQ086040">
    <property type="protein sequence ID" value="KLO09946.1"/>
    <property type="molecule type" value="Genomic_DNA"/>
</dbReference>
<evidence type="ECO:0000313" key="7">
    <source>
        <dbReference type="Proteomes" id="UP000053477"/>
    </source>
</evidence>
<feature type="domain" description="O-methyltransferase dimerisation" evidence="5">
    <location>
        <begin position="80"/>
        <end position="154"/>
    </location>
</feature>
<dbReference type="GO" id="GO:0008171">
    <property type="term" value="F:O-methyltransferase activity"/>
    <property type="evidence" value="ECO:0007669"/>
    <property type="project" value="InterPro"/>
</dbReference>
<proteinExistence type="predicted"/>
<dbReference type="Gene3D" id="1.10.10.10">
    <property type="entry name" value="Winged helix-like DNA-binding domain superfamily/Winged helix DNA-binding domain"/>
    <property type="match status" value="1"/>
</dbReference>
<evidence type="ECO:0000259" key="5">
    <source>
        <dbReference type="Pfam" id="PF08100"/>
    </source>
</evidence>
<dbReference type="InterPro" id="IPR036390">
    <property type="entry name" value="WH_DNA-bd_sf"/>
</dbReference>
<protein>
    <submittedName>
        <fullName evidence="6">S-adenosyl-L-methionine-dependent methyltransferase</fullName>
    </submittedName>
</protein>
<keyword evidence="3" id="KW-0949">S-adenosyl-L-methionine</keyword>
<accession>A0A0H2RYX3</accession>
<name>A0A0H2RYX3_9AGAM</name>
<evidence type="ECO:0000313" key="6">
    <source>
        <dbReference type="EMBL" id="KLO09946.1"/>
    </source>
</evidence>
<evidence type="ECO:0000256" key="2">
    <source>
        <dbReference type="ARBA" id="ARBA00022679"/>
    </source>
</evidence>
<feature type="domain" description="O-methyltransferase C-terminal" evidence="4">
    <location>
        <begin position="258"/>
        <end position="383"/>
    </location>
</feature>
<dbReference type="PROSITE" id="PS51683">
    <property type="entry name" value="SAM_OMT_II"/>
    <property type="match status" value="1"/>
</dbReference>
<dbReference type="PANTHER" id="PTHR43712">
    <property type="entry name" value="PUTATIVE (AFU_ORTHOLOGUE AFUA_4G14580)-RELATED"/>
    <property type="match status" value="1"/>
</dbReference>
<dbReference type="AlphaFoldDB" id="A0A0H2RYX3"/>
<dbReference type="SUPFAM" id="SSF46785">
    <property type="entry name" value="Winged helix' DNA-binding domain"/>
    <property type="match status" value="1"/>
</dbReference>
<keyword evidence="1 6" id="KW-0489">Methyltransferase</keyword>
<keyword evidence="7" id="KW-1185">Reference proteome</keyword>
<dbReference type="Pfam" id="PF00891">
    <property type="entry name" value="Methyltransf_2"/>
    <property type="match status" value="1"/>
</dbReference>
<organism evidence="6 7">
    <name type="scientific">Schizopora paradoxa</name>
    <dbReference type="NCBI Taxonomy" id="27342"/>
    <lineage>
        <taxon>Eukaryota</taxon>
        <taxon>Fungi</taxon>
        <taxon>Dikarya</taxon>
        <taxon>Basidiomycota</taxon>
        <taxon>Agaricomycotina</taxon>
        <taxon>Agaricomycetes</taxon>
        <taxon>Hymenochaetales</taxon>
        <taxon>Schizoporaceae</taxon>
        <taxon>Schizopora</taxon>
    </lineage>
</organism>
<dbReference type="PANTHER" id="PTHR43712:SF2">
    <property type="entry name" value="O-METHYLTRANSFERASE CICE"/>
    <property type="match status" value="1"/>
</dbReference>
<dbReference type="InterPro" id="IPR012967">
    <property type="entry name" value="COMT_dimerisation"/>
</dbReference>
<dbReference type="Pfam" id="PF08100">
    <property type="entry name" value="Dimerisation"/>
    <property type="match status" value="1"/>
</dbReference>
<dbReference type="SUPFAM" id="SSF53335">
    <property type="entry name" value="S-adenosyl-L-methionine-dependent methyltransferases"/>
    <property type="match status" value="1"/>
</dbReference>
<dbReference type="Proteomes" id="UP000053477">
    <property type="component" value="Unassembled WGS sequence"/>
</dbReference>
<evidence type="ECO:0000256" key="1">
    <source>
        <dbReference type="ARBA" id="ARBA00022603"/>
    </source>
</evidence>
<evidence type="ECO:0000259" key="4">
    <source>
        <dbReference type="Pfam" id="PF00891"/>
    </source>
</evidence>
<reference evidence="6 7" key="1">
    <citation type="submission" date="2015-04" db="EMBL/GenBank/DDBJ databases">
        <title>Complete genome sequence of Schizopora paradoxa KUC8140, a cosmopolitan wood degrader in East Asia.</title>
        <authorList>
            <consortium name="DOE Joint Genome Institute"/>
            <person name="Min B."/>
            <person name="Park H."/>
            <person name="Jang Y."/>
            <person name="Kim J.-J."/>
            <person name="Kim K.H."/>
            <person name="Pangilinan J."/>
            <person name="Lipzen A."/>
            <person name="Riley R."/>
            <person name="Grigoriev I.V."/>
            <person name="Spatafora J.W."/>
            <person name="Choi I.-G."/>
        </authorList>
    </citation>
    <scope>NUCLEOTIDE SEQUENCE [LARGE SCALE GENOMIC DNA]</scope>
    <source>
        <strain evidence="6 7">KUC8140</strain>
    </source>
</reference>
<dbReference type="GO" id="GO:0046983">
    <property type="term" value="F:protein dimerization activity"/>
    <property type="evidence" value="ECO:0007669"/>
    <property type="project" value="InterPro"/>
</dbReference>
<dbReference type="OrthoDB" id="2410195at2759"/>
<evidence type="ECO:0000256" key="3">
    <source>
        <dbReference type="ARBA" id="ARBA00022691"/>
    </source>
</evidence>
<dbReference type="InterPro" id="IPR036388">
    <property type="entry name" value="WH-like_DNA-bd_sf"/>
</dbReference>
<dbReference type="InterPro" id="IPR001077">
    <property type="entry name" value="COMT_C"/>
</dbReference>
<dbReference type="Gene3D" id="3.40.50.150">
    <property type="entry name" value="Vaccinia Virus protein VP39"/>
    <property type="match status" value="1"/>
</dbReference>